<feature type="domain" description="GmrSD restriction endonucleases N-terminal" evidence="1">
    <location>
        <begin position="15"/>
        <end position="227"/>
    </location>
</feature>
<proteinExistence type="predicted"/>
<dbReference type="PANTHER" id="PTHR35149">
    <property type="entry name" value="SLL5132 PROTEIN"/>
    <property type="match status" value="1"/>
</dbReference>
<evidence type="ECO:0000313" key="3">
    <source>
        <dbReference type="Proteomes" id="UP001620234"/>
    </source>
</evidence>
<dbReference type="EMBL" id="JBJDPD010000001">
    <property type="protein sequence ID" value="MFK4000050.1"/>
    <property type="molecule type" value="Genomic_DNA"/>
</dbReference>
<comment type="caution">
    <text evidence="2">The sequence shown here is derived from an EMBL/GenBank/DDBJ whole genome shotgun (WGS) entry which is preliminary data.</text>
</comment>
<evidence type="ECO:0000313" key="2">
    <source>
        <dbReference type="EMBL" id="MFK4000050.1"/>
    </source>
</evidence>
<dbReference type="RefSeq" id="WP_404671774.1">
    <property type="nucleotide sequence ID" value="NZ_JBJDPD010000001.1"/>
</dbReference>
<name>A0ABW8L9G0_9GAMM</name>
<keyword evidence="3" id="KW-1185">Reference proteome</keyword>
<dbReference type="Proteomes" id="UP001620234">
    <property type="component" value="Unassembled WGS sequence"/>
</dbReference>
<organism evidence="2 3">
    <name type="scientific">Psychrobacter namhaensis</name>
    <dbReference type="NCBI Taxonomy" id="292734"/>
    <lineage>
        <taxon>Bacteria</taxon>
        <taxon>Pseudomonadati</taxon>
        <taxon>Pseudomonadota</taxon>
        <taxon>Gammaproteobacteria</taxon>
        <taxon>Moraxellales</taxon>
        <taxon>Moraxellaceae</taxon>
        <taxon>Psychrobacter</taxon>
    </lineage>
</organism>
<protein>
    <submittedName>
        <fullName evidence="2">DUF262 domain-containing protein</fullName>
    </submittedName>
</protein>
<dbReference type="InterPro" id="IPR004919">
    <property type="entry name" value="GmrSD_N"/>
</dbReference>
<accession>A0ABW8L9G0</accession>
<dbReference type="Pfam" id="PF03235">
    <property type="entry name" value="GmrSD_N"/>
    <property type="match status" value="1"/>
</dbReference>
<gene>
    <name evidence="2" type="ORF">ACI2I3_01720</name>
</gene>
<evidence type="ECO:0000259" key="1">
    <source>
        <dbReference type="Pfam" id="PF03235"/>
    </source>
</evidence>
<dbReference type="PANTHER" id="PTHR35149:SF1">
    <property type="entry name" value="DUF5655 DOMAIN-CONTAINING PROTEIN"/>
    <property type="match status" value="1"/>
</dbReference>
<reference evidence="2 3" key="1">
    <citation type="submission" date="2024-11" db="EMBL/GenBank/DDBJ databases">
        <title>The Natural Products Discovery Center: Release of the First 8490 Sequenced Strains for Exploring Actinobacteria Biosynthetic Diversity.</title>
        <authorList>
            <person name="Kalkreuter E."/>
            <person name="Kautsar S.A."/>
            <person name="Yang D."/>
            <person name="Bader C.D."/>
            <person name="Teijaro C.N."/>
            <person name="Fluegel L."/>
            <person name="Davis C.M."/>
            <person name="Simpson J.R."/>
            <person name="Lauterbach L."/>
            <person name="Steele A.D."/>
            <person name="Gui C."/>
            <person name="Meng S."/>
            <person name="Li G."/>
            <person name="Viehrig K."/>
            <person name="Ye F."/>
            <person name="Su P."/>
            <person name="Kiefer A.F."/>
            <person name="Nichols A."/>
            <person name="Cepeda A.J."/>
            <person name="Yan W."/>
            <person name="Fan B."/>
            <person name="Jiang Y."/>
            <person name="Adhikari A."/>
            <person name="Zheng C.-J."/>
            <person name="Schuster L."/>
            <person name="Cowan T.M."/>
            <person name="Smanski M.J."/>
            <person name="Chevrette M.G."/>
            <person name="De Carvalho L.P.S."/>
            <person name="Shen B."/>
        </authorList>
    </citation>
    <scope>NUCLEOTIDE SEQUENCE [LARGE SCALE GENOMIC DNA]</scope>
    <source>
        <strain evidence="2 3">NPDC077433</strain>
    </source>
</reference>
<sequence length="646" mass="76264">MIELKPIAIKDISEHKFFIRYYQRGYRWTEQQVCQLLDDIDNFTPREIKGTMPVEKTFYCLQPIVLKKLSSNAIPNRVLESSWYEVIDGQQRLTSIYLILKYINEFWTGRQKKPVFSIDYETRENCVQFLSNLKVNEDDLTVAIDKTNIDYYHISKAYQTIREWELSYREKYRESFSSEKFLDNFLNYSKIIWYEVEQEENSIKLFERLNLGKIPLTNAELTKALFLSTDSFSELATETQRIKHYEIASLWDDIEHKLNEQDRKFWSFITNKKREDFDTKIDLILDLIAGKSASDLDTLHTFLWFLDQSKTPVMDSASSSLSMAWERIDNFYHTLIEWNNDRELYHLIGYLVSSKRIKGYDKPSLNQLVKYAMSHTKDEFTAHINKHIQDSISFGFTEDSVTDLSYDKNKAVLFNLLLLFNVEVYRTSKTIDDFYPFKQHKSNQWSLEHIHAQSSEGLDQTKKEQWIQWLELHLPVLNELKNQPEFEIDPAINKMISESQDYISNNITLSWERFNTLFEKINKLLSSKNDPNNTQMHGLGNMALLSQPNNSVLNNSAFEVKRRQIIKLDKEGSFIPICTKRVFQGYYSDAGSLEPKYIWSPQDQETYLKEMLDTLSNYIPYDFDNSNNIALLFELDSTTPLSEDDL</sequence>